<evidence type="ECO:0000313" key="2">
    <source>
        <dbReference type="Proteomes" id="UP000815325"/>
    </source>
</evidence>
<accession>A0ABQ7GFP8</accession>
<name>A0ABQ7GFP8_DUNSA</name>
<keyword evidence="2" id="KW-1185">Reference proteome</keyword>
<evidence type="ECO:0008006" key="3">
    <source>
        <dbReference type="Google" id="ProtNLM"/>
    </source>
</evidence>
<gene>
    <name evidence="1" type="ORF">DUNSADRAFT_10273</name>
</gene>
<comment type="caution">
    <text evidence="1">The sequence shown here is derived from an EMBL/GenBank/DDBJ whole genome shotgun (WGS) entry which is preliminary data.</text>
</comment>
<sequence length="117" mass="12702">MCIPPPCLSTGLRSGLCAAKWGRDLPLLLLLTCTPPPHLPVTGLHWGACATRRRSVATGAPMWVPCRDVSSRVCARRLAVYNPVMLPDEQLHTVFCSLVLAACAHIVCLCRVCARQL</sequence>
<proteinExistence type="predicted"/>
<protein>
    <recommendedName>
        <fullName evidence="3">Secreted protein</fullName>
    </recommendedName>
</protein>
<reference evidence="1" key="1">
    <citation type="submission" date="2017-08" db="EMBL/GenBank/DDBJ databases">
        <authorList>
            <person name="Polle J.E."/>
            <person name="Barry K."/>
            <person name="Cushman J."/>
            <person name="Schmutz J."/>
            <person name="Tran D."/>
            <person name="Hathwaick L.T."/>
            <person name="Yim W.C."/>
            <person name="Jenkins J."/>
            <person name="Mckie-Krisberg Z.M."/>
            <person name="Prochnik S."/>
            <person name="Lindquist E."/>
            <person name="Dockter R.B."/>
            <person name="Adam C."/>
            <person name="Molina H."/>
            <person name="Bunkerborg J."/>
            <person name="Jin E."/>
            <person name="Buchheim M."/>
            <person name="Magnuson J."/>
        </authorList>
    </citation>
    <scope>NUCLEOTIDE SEQUENCE</scope>
    <source>
        <strain evidence="1">CCAP 19/18</strain>
    </source>
</reference>
<organism evidence="1 2">
    <name type="scientific">Dunaliella salina</name>
    <name type="common">Green alga</name>
    <name type="synonym">Protococcus salinus</name>
    <dbReference type="NCBI Taxonomy" id="3046"/>
    <lineage>
        <taxon>Eukaryota</taxon>
        <taxon>Viridiplantae</taxon>
        <taxon>Chlorophyta</taxon>
        <taxon>core chlorophytes</taxon>
        <taxon>Chlorophyceae</taxon>
        <taxon>CS clade</taxon>
        <taxon>Chlamydomonadales</taxon>
        <taxon>Dunaliellaceae</taxon>
        <taxon>Dunaliella</taxon>
    </lineage>
</organism>
<dbReference type="EMBL" id="MU069812">
    <property type="protein sequence ID" value="KAF5833404.1"/>
    <property type="molecule type" value="Genomic_DNA"/>
</dbReference>
<dbReference type="Proteomes" id="UP000815325">
    <property type="component" value="Unassembled WGS sequence"/>
</dbReference>
<evidence type="ECO:0000313" key="1">
    <source>
        <dbReference type="EMBL" id="KAF5833404.1"/>
    </source>
</evidence>